<dbReference type="InterPro" id="IPR029052">
    <property type="entry name" value="Metallo-depent_PP-like"/>
</dbReference>
<dbReference type="InterPro" id="IPR004843">
    <property type="entry name" value="Calcineurin-like_PHP"/>
</dbReference>
<dbReference type="EC" id="3.1.3.16" evidence="8"/>
<comment type="similarity">
    <text evidence="2 8">Belongs to the PPP phosphatase family.</text>
</comment>
<comment type="catalytic activity">
    <reaction evidence="8">
        <text>O-phospho-L-threonyl-[protein] + H2O = L-threonyl-[protein] + phosphate</text>
        <dbReference type="Rhea" id="RHEA:47004"/>
        <dbReference type="Rhea" id="RHEA-COMP:11060"/>
        <dbReference type="Rhea" id="RHEA-COMP:11605"/>
        <dbReference type="ChEBI" id="CHEBI:15377"/>
        <dbReference type="ChEBI" id="CHEBI:30013"/>
        <dbReference type="ChEBI" id="CHEBI:43474"/>
        <dbReference type="ChEBI" id="CHEBI:61977"/>
        <dbReference type="EC" id="3.1.3.16"/>
    </reaction>
</comment>
<dbReference type="InterPro" id="IPR011992">
    <property type="entry name" value="EF-hand-dom_pair"/>
</dbReference>
<dbReference type="PROSITE" id="PS00125">
    <property type="entry name" value="SER_THR_PHOSPHATASE"/>
    <property type="match status" value="1"/>
</dbReference>
<dbReference type="InterPro" id="IPR006186">
    <property type="entry name" value="Ser/Thr-sp_prot-phosphatase"/>
</dbReference>
<evidence type="ECO:0000256" key="5">
    <source>
        <dbReference type="ARBA" id="ARBA00022801"/>
    </source>
</evidence>
<accession>A0A915EAI9</accession>
<dbReference type="PANTHER" id="PTHR45668">
    <property type="entry name" value="SERINE/THREONINE-PROTEIN PHOSPHATASE 5-RELATED"/>
    <property type="match status" value="1"/>
</dbReference>
<keyword evidence="5 8" id="KW-0378">Hydrolase</keyword>
<feature type="region of interest" description="Disordered" evidence="9">
    <location>
        <begin position="1"/>
        <end position="181"/>
    </location>
</feature>
<reference evidence="12" key="1">
    <citation type="submission" date="2022-11" db="UniProtKB">
        <authorList>
            <consortium name="WormBaseParasite"/>
        </authorList>
    </citation>
    <scope>IDENTIFICATION</scope>
</reference>
<dbReference type="Pfam" id="PF00149">
    <property type="entry name" value="Metallophos"/>
    <property type="match status" value="1"/>
</dbReference>
<dbReference type="SMART" id="SM00156">
    <property type="entry name" value="PP2Ac"/>
    <property type="match status" value="1"/>
</dbReference>
<feature type="compositionally biased region" description="Polar residues" evidence="9">
    <location>
        <begin position="147"/>
        <end position="165"/>
    </location>
</feature>
<dbReference type="Proteomes" id="UP000887574">
    <property type="component" value="Unplaced"/>
</dbReference>
<dbReference type="Gene3D" id="1.10.238.10">
    <property type="entry name" value="EF-hand"/>
    <property type="match status" value="1"/>
</dbReference>
<evidence type="ECO:0000256" key="3">
    <source>
        <dbReference type="ARBA" id="ARBA00022723"/>
    </source>
</evidence>
<feature type="compositionally biased region" description="Basic and acidic residues" evidence="9">
    <location>
        <begin position="93"/>
        <end position="110"/>
    </location>
</feature>
<dbReference type="GO" id="GO:0004722">
    <property type="term" value="F:protein serine/threonine phosphatase activity"/>
    <property type="evidence" value="ECO:0007669"/>
    <property type="project" value="UniProtKB-EC"/>
</dbReference>
<evidence type="ECO:0000256" key="7">
    <source>
        <dbReference type="ARBA" id="ARBA00023211"/>
    </source>
</evidence>
<feature type="compositionally biased region" description="Low complexity" evidence="9">
    <location>
        <begin position="17"/>
        <end position="32"/>
    </location>
</feature>
<feature type="domain" description="EF-hand" evidence="10">
    <location>
        <begin position="769"/>
        <end position="804"/>
    </location>
</feature>
<keyword evidence="6" id="KW-0106">Calcium</keyword>
<proteinExistence type="inferred from homology"/>
<dbReference type="SMART" id="SM00054">
    <property type="entry name" value="EFh"/>
    <property type="match status" value="2"/>
</dbReference>
<dbReference type="PRINTS" id="PR00114">
    <property type="entry name" value="STPHPHTASE"/>
</dbReference>
<keyword evidence="11" id="KW-1185">Reference proteome</keyword>
<evidence type="ECO:0000256" key="1">
    <source>
        <dbReference type="ARBA" id="ARBA00001936"/>
    </source>
</evidence>
<comment type="cofactor">
    <cofactor evidence="1">
        <name>Mn(2+)</name>
        <dbReference type="ChEBI" id="CHEBI:29035"/>
    </cofactor>
</comment>
<evidence type="ECO:0000256" key="8">
    <source>
        <dbReference type="RuleBase" id="RU004273"/>
    </source>
</evidence>
<feature type="compositionally biased region" description="Polar residues" evidence="9">
    <location>
        <begin position="115"/>
        <end position="133"/>
    </location>
</feature>
<dbReference type="PROSITE" id="PS00018">
    <property type="entry name" value="EF_HAND_1"/>
    <property type="match status" value="2"/>
</dbReference>
<dbReference type="Pfam" id="PF13499">
    <property type="entry name" value="EF-hand_7"/>
    <property type="match status" value="1"/>
</dbReference>
<dbReference type="CDD" id="cd00051">
    <property type="entry name" value="EFh"/>
    <property type="match status" value="1"/>
</dbReference>
<protein>
    <recommendedName>
        <fullName evidence="8">Serine/threonine-protein phosphatase</fullName>
        <ecNumber evidence="8">3.1.3.16</ecNumber>
    </recommendedName>
</protein>
<dbReference type="InterPro" id="IPR002048">
    <property type="entry name" value="EF_hand_dom"/>
</dbReference>
<keyword evidence="3" id="KW-0479">Metal-binding</keyword>
<dbReference type="PANTHER" id="PTHR45668:SF3">
    <property type="entry name" value="SERINE_THREONINE-PROTEIN PHOSPHATASE RDGC"/>
    <property type="match status" value="1"/>
</dbReference>
<evidence type="ECO:0000259" key="10">
    <source>
        <dbReference type="PROSITE" id="PS50222"/>
    </source>
</evidence>
<keyword evidence="7" id="KW-0464">Manganese</keyword>
<name>A0A915EAI9_9BILA</name>
<evidence type="ECO:0000256" key="9">
    <source>
        <dbReference type="SAM" id="MobiDB-lite"/>
    </source>
</evidence>
<dbReference type="InterPro" id="IPR013235">
    <property type="entry name" value="PPP_dom"/>
</dbReference>
<evidence type="ECO:0000256" key="4">
    <source>
        <dbReference type="ARBA" id="ARBA00022737"/>
    </source>
</evidence>
<dbReference type="WBParaSite" id="jg4609.1">
    <property type="protein sequence ID" value="jg4609.1"/>
    <property type="gene ID" value="jg4609"/>
</dbReference>
<feature type="compositionally biased region" description="Low complexity" evidence="9">
    <location>
        <begin position="54"/>
        <end position="67"/>
    </location>
</feature>
<dbReference type="GO" id="GO:0005509">
    <property type="term" value="F:calcium ion binding"/>
    <property type="evidence" value="ECO:0007669"/>
    <property type="project" value="InterPro"/>
</dbReference>
<dbReference type="PROSITE" id="PS50222">
    <property type="entry name" value="EF_HAND_2"/>
    <property type="match status" value="2"/>
</dbReference>
<dbReference type="InterPro" id="IPR018247">
    <property type="entry name" value="EF_Hand_1_Ca_BS"/>
</dbReference>
<evidence type="ECO:0000313" key="12">
    <source>
        <dbReference type="WBParaSite" id="jg4609.1"/>
    </source>
</evidence>
<dbReference type="SUPFAM" id="SSF56300">
    <property type="entry name" value="Metallo-dependent phosphatases"/>
    <property type="match status" value="1"/>
</dbReference>
<evidence type="ECO:0000313" key="11">
    <source>
        <dbReference type="Proteomes" id="UP000887574"/>
    </source>
</evidence>
<dbReference type="AlphaFoldDB" id="A0A915EAI9"/>
<keyword evidence="4" id="KW-0677">Repeat</keyword>
<evidence type="ECO:0000256" key="2">
    <source>
        <dbReference type="ARBA" id="ARBA00008294"/>
    </source>
</evidence>
<sequence>MGCGSSTSSGGQGGKNGKMSSSPSIQIYSSAAADKELCKSPTHFPHLRKRKSQKSPSQQKSPSPARSFPQSPSNERMKKLSPRFGKADNASFSEKEKSTESKSEEEKELLLESARSPSRVSLTTDHQQHNNGLLSPRYGTPRKDHQNQPVSANNSPSPSIRSQNLGDLGGAATPEGTEETQIPQLTIKSAILIQKWYRRCLARLEARRRATWNIFTALEYAGEQDQLKRDSDGPNCRAEGGRQRFAPTGWQWAGRGVQVCQALVQHASYDDNAEKDRKLWEATNPDLFKVEKSYKGPVLSLPLKNSHVELMIEHFKLNKTLHPRYLVLVFHEARKLFKSMPTISYLSTSISGQVTVCGDLHGKFDDLCIILHKNGFPSLDNPYVFNGDFVDRELPLLQGGQSIEVLIILLTLFILNPTAVSLNRGNHEDHIMNLRYGFVKELMTKYKDSASLIIRLMEDIFSWLPLATVIDNDIFVAHGGISDKTDVEILKKIPRHRPPIMDLNDGSGKKSVNVEEWRQILDVLWSDPKTQVGCTANAFRGGGSYFGAGLNGYKLLVRSHECKYEGYEYMHDNMCLTIFSASNYYESGSNRGAYVKFLGKEKVAHFVQYMASKVHKKTTVRERLSIVEQSAIKELREKLVSFTTELQREFTKIDSMGTGKIPLPVWCQTVERITDLNVPWRALAGRLITLTDDNKMVLYRHHVRVHVSGQNEKANDRQDNSGVTEALYRHKNTLETLFRFMDKDNSGLVSMKEFLDACQVLGQYTKINLNQGHIEQIAESIDFNKDGFIDLNELLEAFRLVDLGT</sequence>
<dbReference type="Gene3D" id="3.60.21.10">
    <property type="match status" value="1"/>
</dbReference>
<dbReference type="SUPFAM" id="SSF47473">
    <property type="entry name" value="EF-hand"/>
    <property type="match status" value="1"/>
</dbReference>
<organism evidence="11 12">
    <name type="scientific">Ditylenchus dipsaci</name>
    <dbReference type="NCBI Taxonomy" id="166011"/>
    <lineage>
        <taxon>Eukaryota</taxon>
        <taxon>Metazoa</taxon>
        <taxon>Ecdysozoa</taxon>
        <taxon>Nematoda</taxon>
        <taxon>Chromadorea</taxon>
        <taxon>Rhabditida</taxon>
        <taxon>Tylenchina</taxon>
        <taxon>Tylenchomorpha</taxon>
        <taxon>Sphaerularioidea</taxon>
        <taxon>Anguinidae</taxon>
        <taxon>Anguininae</taxon>
        <taxon>Ditylenchus</taxon>
    </lineage>
</organism>
<dbReference type="Pfam" id="PF08321">
    <property type="entry name" value="PPP5"/>
    <property type="match status" value="1"/>
</dbReference>
<dbReference type="InterPro" id="IPR051134">
    <property type="entry name" value="PPP_phosphatase"/>
</dbReference>
<evidence type="ECO:0000256" key="6">
    <source>
        <dbReference type="ARBA" id="ARBA00022837"/>
    </source>
</evidence>
<feature type="domain" description="EF-hand" evidence="10">
    <location>
        <begin position="729"/>
        <end position="764"/>
    </location>
</feature>